<feature type="domain" description="Thioredoxin" evidence="5">
    <location>
        <begin position="237"/>
        <end position="395"/>
    </location>
</feature>
<dbReference type="Pfam" id="PF08534">
    <property type="entry name" value="Redoxin"/>
    <property type="match status" value="1"/>
</dbReference>
<reference evidence="7" key="1">
    <citation type="submission" date="2017-04" db="EMBL/GenBank/DDBJ databases">
        <authorList>
            <person name="Varghese N."/>
            <person name="Submissions S."/>
        </authorList>
    </citation>
    <scope>NUCLEOTIDE SEQUENCE [LARGE SCALE GENOMIC DNA]</scope>
    <source>
        <strain evidence="7">DSM 16537</strain>
    </source>
</reference>
<dbReference type="InterPro" id="IPR047262">
    <property type="entry name" value="PRX-like1"/>
</dbReference>
<evidence type="ECO:0000256" key="1">
    <source>
        <dbReference type="ARBA" id="ARBA00004196"/>
    </source>
</evidence>
<dbReference type="STRING" id="758820.SAMN00777080_1107"/>
<dbReference type="InterPro" id="IPR000866">
    <property type="entry name" value="AhpC/TSA"/>
</dbReference>
<name>A0A1W2H0S4_9BACT</name>
<keyword evidence="4" id="KW-0732">Signal</keyword>
<dbReference type="SUPFAM" id="SSF52833">
    <property type="entry name" value="Thioredoxin-like"/>
    <property type="match status" value="2"/>
</dbReference>
<evidence type="ECO:0000256" key="4">
    <source>
        <dbReference type="SAM" id="SignalP"/>
    </source>
</evidence>
<keyword evidence="3" id="KW-0676">Redox-active center</keyword>
<dbReference type="CDD" id="cd02969">
    <property type="entry name" value="PRX_like1"/>
    <property type="match status" value="1"/>
</dbReference>
<dbReference type="GO" id="GO:0030313">
    <property type="term" value="C:cell envelope"/>
    <property type="evidence" value="ECO:0007669"/>
    <property type="project" value="UniProtKB-SubCell"/>
</dbReference>
<gene>
    <name evidence="6" type="ORF">SAMN00777080_1107</name>
</gene>
<dbReference type="Gene3D" id="3.40.30.10">
    <property type="entry name" value="Glutaredoxin"/>
    <property type="match status" value="2"/>
</dbReference>
<evidence type="ECO:0000256" key="2">
    <source>
        <dbReference type="ARBA" id="ARBA00022748"/>
    </source>
</evidence>
<dbReference type="CDD" id="cd02966">
    <property type="entry name" value="TlpA_like_family"/>
    <property type="match status" value="1"/>
</dbReference>
<dbReference type="PANTHER" id="PTHR43640:SF1">
    <property type="entry name" value="THIOREDOXIN-DEPENDENT PEROXIREDOXIN"/>
    <property type="match status" value="1"/>
</dbReference>
<protein>
    <submittedName>
        <fullName evidence="6">Peroxiredoxin</fullName>
    </submittedName>
</protein>
<proteinExistence type="predicted"/>
<comment type="subcellular location">
    <subcellularLocation>
        <location evidence="1">Cell envelope</location>
    </subcellularLocation>
</comment>
<dbReference type="InterPro" id="IPR013766">
    <property type="entry name" value="Thioredoxin_domain"/>
</dbReference>
<dbReference type="InterPro" id="IPR017937">
    <property type="entry name" value="Thioredoxin_CS"/>
</dbReference>
<dbReference type="AlphaFoldDB" id="A0A1W2H0S4"/>
<keyword evidence="2" id="KW-0201">Cytochrome c-type biogenesis</keyword>
<sequence length="399" mass="45003">MKTYKLSTVLLLTVTMFWACGQNGNKEGNDTIASTEGFVPNPQEMSEQPVGKLAIGDKAPYFKLPNVDGRYVSIDDFSDSDVLVVYFTCNHCPTAQAYEERFNDIVDDYSGKKVAFVAISPNSPIGLLPEELGYTDLSDDYESMQIRYVDMNYNFPYLYDGDRHEYSLAYGPTATPHVFVFDKDRKLSYSGRLDASEKPGTANAEDLRMAIDNTMAGEALDPDKAITPAFGCSTKWAWKNEYTKKVNAEWKEKPVEVQKISPSGLADLLKNPTENLMLINFWATWCGPCVVEYPEFIDIQRMYGGRDFQFVSLSMNNPNQEEKVLKFLKSKYSAVPNYLIDTEDKYAVIDVVGNEWDGSLPITLLIEPGGKIAYKKMGEIKALELKKAIVDHPMIGRYY</sequence>
<organism evidence="6 7">
    <name type="scientific">Aquiflexum balticum DSM 16537</name>
    <dbReference type="NCBI Taxonomy" id="758820"/>
    <lineage>
        <taxon>Bacteria</taxon>
        <taxon>Pseudomonadati</taxon>
        <taxon>Bacteroidota</taxon>
        <taxon>Cytophagia</taxon>
        <taxon>Cytophagales</taxon>
        <taxon>Cyclobacteriaceae</taxon>
        <taxon>Aquiflexum</taxon>
    </lineage>
</organism>
<evidence type="ECO:0000259" key="5">
    <source>
        <dbReference type="PROSITE" id="PS51352"/>
    </source>
</evidence>
<feature type="signal peptide" evidence="4">
    <location>
        <begin position="1"/>
        <end position="21"/>
    </location>
</feature>
<dbReference type="RefSeq" id="WP_084119335.1">
    <property type="nucleotide sequence ID" value="NZ_LT838813.1"/>
</dbReference>
<dbReference type="PROSITE" id="PS00194">
    <property type="entry name" value="THIOREDOXIN_1"/>
    <property type="match status" value="1"/>
</dbReference>
<dbReference type="PANTHER" id="PTHR43640">
    <property type="entry name" value="OS07G0260300 PROTEIN"/>
    <property type="match status" value="1"/>
</dbReference>
<keyword evidence="7" id="KW-1185">Reference proteome</keyword>
<dbReference type="Proteomes" id="UP000192333">
    <property type="component" value="Chromosome I"/>
</dbReference>
<dbReference type="InterPro" id="IPR036249">
    <property type="entry name" value="Thioredoxin-like_sf"/>
</dbReference>
<dbReference type="PROSITE" id="PS51352">
    <property type="entry name" value="THIOREDOXIN_2"/>
    <property type="match status" value="2"/>
</dbReference>
<dbReference type="GO" id="GO:0016209">
    <property type="term" value="F:antioxidant activity"/>
    <property type="evidence" value="ECO:0007669"/>
    <property type="project" value="InterPro"/>
</dbReference>
<dbReference type="InterPro" id="IPR013740">
    <property type="entry name" value="Redoxin"/>
</dbReference>
<dbReference type="GO" id="GO:0017004">
    <property type="term" value="P:cytochrome complex assembly"/>
    <property type="evidence" value="ECO:0007669"/>
    <property type="project" value="UniProtKB-KW"/>
</dbReference>
<dbReference type="GO" id="GO:0016491">
    <property type="term" value="F:oxidoreductase activity"/>
    <property type="evidence" value="ECO:0007669"/>
    <property type="project" value="InterPro"/>
</dbReference>
<evidence type="ECO:0000256" key="3">
    <source>
        <dbReference type="ARBA" id="ARBA00023284"/>
    </source>
</evidence>
<accession>A0A1W2H0S4</accession>
<evidence type="ECO:0000313" key="7">
    <source>
        <dbReference type="Proteomes" id="UP000192333"/>
    </source>
</evidence>
<evidence type="ECO:0000313" key="6">
    <source>
        <dbReference type="EMBL" id="SMD42547.1"/>
    </source>
</evidence>
<feature type="chain" id="PRO_5012438907" evidence="4">
    <location>
        <begin position="22"/>
        <end position="399"/>
    </location>
</feature>
<dbReference type="EMBL" id="LT838813">
    <property type="protein sequence ID" value="SMD42547.1"/>
    <property type="molecule type" value="Genomic_DNA"/>
</dbReference>
<dbReference type="Pfam" id="PF00578">
    <property type="entry name" value="AhpC-TSA"/>
    <property type="match status" value="1"/>
</dbReference>
<feature type="domain" description="Thioredoxin" evidence="5">
    <location>
        <begin position="53"/>
        <end position="216"/>
    </location>
</feature>